<comment type="function">
    <text evidence="9">Cell division factor that enhances FtsZ-ring assembly. Directly interacts with FtsZ and promotes bundling of FtsZ protofilaments, with a reduction in FtsZ GTPase activity.</text>
</comment>
<dbReference type="SUPFAM" id="SSF52540">
    <property type="entry name" value="P-loop containing nucleoside triphosphate hydrolases"/>
    <property type="match status" value="1"/>
</dbReference>
<dbReference type="NCBIfam" id="TIGR00152">
    <property type="entry name" value="dephospho-CoA kinase"/>
    <property type="match status" value="1"/>
</dbReference>
<dbReference type="PROSITE" id="PS51219">
    <property type="entry name" value="DPCK"/>
    <property type="match status" value="1"/>
</dbReference>
<evidence type="ECO:0000256" key="8">
    <source>
        <dbReference type="ARBA" id="ARBA00023306"/>
    </source>
</evidence>
<dbReference type="Proteomes" id="UP000255543">
    <property type="component" value="Unassembled WGS sequence"/>
</dbReference>
<dbReference type="AlphaFoldDB" id="A0A376ZP61"/>
<evidence type="ECO:0000313" key="11">
    <source>
        <dbReference type="Proteomes" id="UP000255543"/>
    </source>
</evidence>
<dbReference type="PANTHER" id="PTHR39455">
    <property type="entry name" value="CELL DIVISION PROTEIN ZAPD"/>
    <property type="match status" value="1"/>
</dbReference>
<evidence type="ECO:0000256" key="1">
    <source>
        <dbReference type="ARBA" id="ARBA00009018"/>
    </source>
</evidence>
<protein>
    <recommendedName>
        <fullName evidence="9">Cell division protein ZapD</fullName>
    </recommendedName>
    <alternativeName>
        <fullName evidence="9">Z ring-associated protein D</fullName>
    </alternativeName>
</protein>
<keyword evidence="6" id="KW-0173">Coenzyme A biosynthesis</keyword>
<dbReference type="InterPro" id="IPR027462">
    <property type="entry name" value="ZapD_C"/>
</dbReference>
<dbReference type="GO" id="GO:0015937">
    <property type="term" value="P:coenzyme A biosynthetic process"/>
    <property type="evidence" value="ECO:0007669"/>
    <property type="project" value="UniProtKB-UniRule"/>
</dbReference>
<dbReference type="GO" id="GO:0004140">
    <property type="term" value="F:dephospho-CoA kinase activity"/>
    <property type="evidence" value="ECO:0007669"/>
    <property type="project" value="UniProtKB-UniRule"/>
</dbReference>
<keyword evidence="7 9" id="KW-0717">Septation</keyword>
<evidence type="ECO:0000313" key="10">
    <source>
        <dbReference type="EMBL" id="STK63227.1"/>
    </source>
</evidence>
<dbReference type="HAMAP" id="MF_01092">
    <property type="entry name" value="ZapD"/>
    <property type="match status" value="1"/>
</dbReference>
<dbReference type="GO" id="GO:0043093">
    <property type="term" value="P:FtsZ-dependent cytokinesis"/>
    <property type="evidence" value="ECO:0007669"/>
    <property type="project" value="UniProtKB-UniRule"/>
</dbReference>
<evidence type="ECO:0000256" key="3">
    <source>
        <dbReference type="ARBA" id="ARBA00022618"/>
    </source>
</evidence>
<evidence type="ECO:0000256" key="5">
    <source>
        <dbReference type="ARBA" id="ARBA00022840"/>
    </source>
</evidence>
<dbReference type="InterPro" id="IPR036268">
    <property type="entry name" value="ZapD_sf"/>
</dbReference>
<dbReference type="FunFam" id="2.60.440.10:FF:000001">
    <property type="entry name" value="Cell division protein ZapD"/>
    <property type="match status" value="1"/>
</dbReference>
<dbReference type="InterPro" id="IPR009777">
    <property type="entry name" value="ZapD"/>
</dbReference>
<proteinExistence type="inferred from homology"/>
<sequence length="416" mass="46740">MEHCSAGPCASGIFANPEEKNWLNALLHPLIQQETQHQIQQATSPYVLWVVPLLVENSLYKKANRVLVVDVSPETQLKRTMQRDDVTREHVEQILAAQATREARLAVADDVIDNNGAPDAIASDVARLHAHYFAACVAVCLIGKTVMQTQVLFEHPLNEKMRTWLRIEFLIQQLTVNLPIVDHAGALHFFRNVSELLDVFERGEVRTELLKELDRQQRKLQTWIGVPGVDQSRIEALIQQLKAAGSVLISAPRIGQFLREDRLIALVRQRLSIPGGCCSFDLPTLHIWLHLPQAQRDSQVETWIASLNPLTQALTMVLDLIRQSAPFRKQTSLNGFYQDNGGDADLLRLNLSLDSQLYPQISGHKSRFAIRFMPLDTGKRTGTGTSGFRTGLLLRSENVRNYYGELPNLRENGGVG</sequence>
<dbReference type="InterPro" id="IPR027417">
    <property type="entry name" value="P-loop_NTPase"/>
</dbReference>
<dbReference type="PANTHER" id="PTHR39455:SF1">
    <property type="entry name" value="CELL DIVISION PROTEIN ZAPD"/>
    <property type="match status" value="1"/>
</dbReference>
<dbReference type="NCBIfam" id="NF003655">
    <property type="entry name" value="PRK05287.1-3"/>
    <property type="match status" value="1"/>
</dbReference>
<keyword evidence="4" id="KW-0547">Nucleotide-binding</keyword>
<dbReference type="GO" id="GO:0032153">
    <property type="term" value="C:cell division site"/>
    <property type="evidence" value="ECO:0007669"/>
    <property type="project" value="TreeGrafter"/>
</dbReference>
<comment type="similarity">
    <text evidence="1">Belongs to the CoaE family.</text>
</comment>
<organism evidence="10 11">
    <name type="scientific">Escherichia coli</name>
    <dbReference type="NCBI Taxonomy" id="562"/>
    <lineage>
        <taxon>Bacteria</taxon>
        <taxon>Pseudomonadati</taxon>
        <taxon>Pseudomonadota</taxon>
        <taxon>Gammaproteobacteria</taxon>
        <taxon>Enterobacterales</taxon>
        <taxon>Enterobacteriaceae</taxon>
        <taxon>Escherichia</taxon>
    </lineage>
</organism>
<dbReference type="Pfam" id="PF07072">
    <property type="entry name" value="ZapD"/>
    <property type="match status" value="1"/>
</dbReference>
<dbReference type="Gene3D" id="2.60.440.10">
    <property type="entry name" value="YacF-like domains"/>
    <property type="match status" value="1"/>
</dbReference>
<dbReference type="NCBIfam" id="NF003653">
    <property type="entry name" value="PRK05287.1-1"/>
    <property type="match status" value="1"/>
</dbReference>
<evidence type="ECO:0000256" key="4">
    <source>
        <dbReference type="ARBA" id="ARBA00022741"/>
    </source>
</evidence>
<keyword evidence="5" id="KW-0067">ATP-binding</keyword>
<dbReference type="GO" id="GO:0005737">
    <property type="term" value="C:cytoplasm"/>
    <property type="evidence" value="ECO:0007669"/>
    <property type="project" value="UniProtKB-SubCell"/>
</dbReference>
<reference evidence="10 11" key="1">
    <citation type="submission" date="2018-06" db="EMBL/GenBank/DDBJ databases">
        <authorList>
            <consortium name="Pathogen Informatics"/>
            <person name="Doyle S."/>
        </authorList>
    </citation>
    <scope>NUCLEOTIDE SEQUENCE [LARGE SCALE GENOMIC DNA]</scope>
    <source>
        <strain evidence="10 11">NCTC8179</strain>
    </source>
</reference>
<dbReference type="Gene3D" id="3.40.50.300">
    <property type="entry name" value="P-loop containing nucleotide triphosphate hydrolases"/>
    <property type="match status" value="1"/>
</dbReference>
<dbReference type="InterPro" id="IPR001977">
    <property type="entry name" value="Depp_CoAkinase"/>
</dbReference>
<name>A0A376ZP61_ECOLX</name>
<dbReference type="GO" id="GO:0000917">
    <property type="term" value="P:division septum assembly"/>
    <property type="evidence" value="ECO:0007669"/>
    <property type="project" value="UniProtKB-KW"/>
</dbReference>
<comment type="subunit">
    <text evidence="9">Interacts with FtsZ.</text>
</comment>
<keyword evidence="8 9" id="KW-0131">Cell cycle</keyword>
<gene>
    <name evidence="9 10" type="primary">zapD</name>
    <name evidence="10" type="ORF">NCTC8179_01291</name>
</gene>
<dbReference type="CDD" id="cd02022">
    <property type="entry name" value="DPCK"/>
    <property type="match status" value="1"/>
</dbReference>
<evidence type="ECO:0000256" key="7">
    <source>
        <dbReference type="ARBA" id="ARBA00023210"/>
    </source>
</evidence>
<keyword evidence="10" id="KW-0808">Transferase</keyword>
<dbReference type="Gene3D" id="1.10.3900.10">
    <property type="entry name" value="YacF-like"/>
    <property type="match status" value="1"/>
</dbReference>
<dbReference type="EMBL" id="UGEB01000001">
    <property type="protein sequence ID" value="STK63227.1"/>
    <property type="molecule type" value="Genomic_DNA"/>
</dbReference>
<dbReference type="SUPFAM" id="SSF160950">
    <property type="entry name" value="YacF-like"/>
    <property type="match status" value="1"/>
</dbReference>
<evidence type="ECO:0000256" key="6">
    <source>
        <dbReference type="ARBA" id="ARBA00022993"/>
    </source>
</evidence>
<keyword evidence="2 9" id="KW-0963">Cytoplasm</keyword>
<dbReference type="FunFam" id="1.10.3900.10:FF:000001">
    <property type="entry name" value="Cell division protein ZapD"/>
    <property type="match status" value="1"/>
</dbReference>
<dbReference type="GO" id="GO:0005524">
    <property type="term" value="F:ATP binding"/>
    <property type="evidence" value="ECO:0007669"/>
    <property type="project" value="UniProtKB-KW"/>
</dbReference>
<comment type="subcellular location">
    <subcellularLocation>
        <location evidence="9">Cytoplasm</location>
    </subcellularLocation>
    <text evidence="9">Localizes to mid-cell in an FtsZ-dependent manner.</text>
</comment>
<comment type="similarity">
    <text evidence="9">Belongs to the ZapD family.</text>
</comment>
<accession>A0A376ZP61</accession>
<keyword evidence="3 9" id="KW-0132">Cell division</keyword>
<evidence type="ECO:0000256" key="2">
    <source>
        <dbReference type="ARBA" id="ARBA00022490"/>
    </source>
</evidence>
<evidence type="ECO:0000256" key="9">
    <source>
        <dbReference type="HAMAP-Rule" id="MF_01092"/>
    </source>
</evidence>
<dbReference type="Pfam" id="PF01121">
    <property type="entry name" value="CoaE"/>
    <property type="match status" value="1"/>
</dbReference>